<evidence type="ECO:0000313" key="2">
    <source>
        <dbReference type="EMBL" id="CAB5067279.1"/>
    </source>
</evidence>
<gene>
    <name evidence="1" type="ORF">UFOPK4098_01290</name>
    <name evidence="2" type="ORF">UFOPK4347_01434</name>
</gene>
<dbReference type="EMBL" id="CAFBQU010000052">
    <property type="protein sequence ID" value="CAB5067279.1"/>
    <property type="molecule type" value="Genomic_DNA"/>
</dbReference>
<protein>
    <submittedName>
        <fullName evidence="2">Unannotated protein</fullName>
    </submittedName>
</protein>
<proteinExistence type="predicted"/>
<reference evidence="2" key="1">
    <citation type="submission" date="2020-05" db="EMBL/GenBank/DDBJ databases">
        <authorList>
            <person name="Chiriac C."/>
            <person name="Salcher M."/>
            <person name="Ghai R."/>
            <person name="Kavagutti S V."/>
        </authorList>
    </citation>
    <scope>NUCLEOTIDE SEQUENCE</scope>
</reference>
<sequence length="58" mass="5812">MLDPPLSVGAVHERSTLSSPGVPAILLTAPGTTRGVAGSDGNEYKPVPAVLMAATLKV</sequence>
<organism evidence="2">
    <name type="scientific">freshwater metagenome</name>
    <dbReference type="NCBI Taxonomy" id="449393"/>
    <lineage>
        <taxon>unclassified sequences</taxon>
        <taxon>metagenomes</taxon>
        <taxon>ecological metagenomes</taxon>
    </lineage>
</organism>
<name>A0A6J7UN18_9ZZZZ</name>
<accession>A0A6J7UN18</accession>
<evidence type="ECO:0000313" key="1">
    <source>
        <dbReference type="EMBL" id="CAB5027968.1"/>
    </source>
</evidence>
<dbReference type="AlphaFoldDB" id="A0A6J7UN18"/>
<dbReference type="EMBL" id="CAFBPN010000092">
    <property type="protein sequence ID" value="CAB5027968.1"/>
    <property type="molecule type" value="Genomic_DNA"/>
</dbReference>